<feature type="region of interest" description="Disordered" evidence="1">
    <location>
        <begin position="93"/>
        <end position="114"/>
    </location>
</feature>
<dbReference type="EMBL" id="LAZR01062359">
    <property type="protein sequence ID" value="KKK61690.1"/>
    <property type="molecule type" value="Genomic_DNA"/>
</dbReference>
<accession>A0A0F8XKR3</accession>
<proteinExistence type="predicted"/>
<comment type="caution">
    <text evidence="2">The sequence shown here is derived from an EMBL/GenBank/DDBJ whole genome shotgun (WGS) entry which is preliminary data.</text>
</comment>
<protein>
    <submittedName>
        <fullName evidence="2">Uncharacterized protein</fullName>
    </submittedName>
</protein>
<reference evidence="2" key="1">
    <citation type="journal article" date="2015" name="Nature">
        <title>Complex archaea that bridge the gap between prokaryotes and eukaryotes.</title>
        <authorList>
            <person name="Spang A."/>
            <person name="Saw J.H."/>
            <person name="Jorgensen S.L."/>
            <person name="Zaremba-Niedzwiedzka K."/>
            <person name="Martijn J."/>
            <person name="Lind A.E."/>
            <person name="van Eijk R."/>
            <person name="Schleper C."/>
            <person name="Guy L."/>
            <person name="Ettema T.J."/>
        </authorList>
    </citation>
    <scope>NUCLEOTIDE SEQUENCE</scope>
</reference>
<organism evidence="2">
    <name type="scientific">marine sediment metagenome</name>
    <dbReference type="NCBI Taxonomy" id="412755"/>
    <lineage>
        <taxon>unclassified sequences</taxon>
        <taxon>metagenomes</taxon>
        <taxon>ecological metagenomes</taxon>
    </lineage>
</organism>
<evidence type="ECO:0000313" key="2">
    <source>
        <dbReference type="EMBL" id="KKK61690.1"/>
    </source>
</evidence>
<evidence type="ECO:0000256" key="1">
    <source>
        <dbReference type="SAM" id="MobiDB-lite"/>
    </source>
</evidence>
<dbReference type="AlphaFoldDB" id="A0A0F8XKR3"/>
<dbReference type="Gene3D" id="1.20.5.1000">
    <property type="entry name" value="arf6 gtpase in complex with a specific effector, jip4"/>
    <property type="match status" value="1"/>
</dbReference>
<name>A0A0F8XKR3_9ZZZZ</name>
<sequence length="114" mass="12713">MKQPQNKTLYFVFIIALFLLIPSMLVHAGGAKIQAELDECNEEKAALEIKISELESANQSLQSQVDALESEKADLEKRISELENLIAKKEKQAEAISEEAPDPMIVSKTVEEQI</sequence>
<feature type="non-terminal residue" evidence="2">
    <location>
        <position position="114"/>
    </location>
</feature>
<dbReference type="SUPFAM" id="SSF90257">
    <property type="entry name" value="Myosin rod fragments"/>
    <property type="match status" value="1"/>
</dbReference>
<gene>
    <name evidence="2" type="ORF">LCGC14_3011830</name>
</gene>